<feature type="region of interest" description="Disordered" evidence="1">
    <location>
        <begin position="1"/>
        <end position="40"/>
    </location>
</feature>
<name>A0A507BFW2_9PEZI</name>
<reference evidence="2 3" key="1">
    <citation type="submission" date="2019-06" db="EMBL/GenBank/DDBJ databases">
        <title>Draft genome sequence of the filamentous fungus Phialemoniopsis curvata isolated from diesel fuel.</title>
        <authorList>
            <person name="Varaljay V.A."/>
            <person name="Lyon W.J."/>
            <person name="Crouch A.L."/>
            <person name="Drake C.E."/>
            <person name="Hollomon J.M."/>
            <person name="Nadeau L.J."/>
            <person name="Nunn H.S."/>
            <person name="Stevenson B.S."/>
            <person name="Bojanowski C.L."/>
            <person name="Crookes-Goodson W.J."/>
        </authorList>
    </citation>
    <scope>NUCLEOTIDE SEQUENCE [LARGE SCALE GENOMIC DNA]</scope>
    <source>
        <strain evidence="2 3">D216</strain>
    </source>
</reference>
<accession>A0A507BFW2</accession>
<dbReference type="RefSeq" id="XP_030997900.1">
    <property type="nucleotide sequence ID" value="XM_031138566.1"/>
</dbReference>
<protein>
    <submittedName>
        <fullName evidence="2">Uncharacterized protein</fullName>
    </submittedName>
</protein>
<feature type="compositionally biased region" description="Polar residues" evidence="1">
    <location>
        <begin position="299"/>
        <end position="322"/>
    </location>
</feature>
<proteinExistence type="predicted"/>
<feature type="compositionally biased region" description="Low complexity" evidence="1">
    <location>
        <begin position="93"/>
        <end position="102"/>
    </location>
</feature>
<feature type="region of interest" description="Disordered" evidence="1">
    <location>
        <begin position="79"/>
        <end position="109"/>
    </location>
</feature>
<evidence type="ECO:0000313" key="2">
    <source>
        <dbReference type="EMBL" id="TPX16189.1"/>
    </source>
</evidence>
<dbReference type="EMBL" id="SKBQ01000019">
    <property type="protein sequence ID" value="TPX16189.1"/>
    <property type="molecule type" value="Genomic_DNA"/>
</dbReference>
<dbReference type="Proteomes" id="UP000319257">
    <property type="component" value="Unassembled WGS sequence"/>
</dbReference>
<evidence type="ECO:0000256" key="1">
    <source>
        <dbReference type="SAM" id="MobiDB-lite"/>
    </source>
</evidence>
<feature type="region of interest" description="Disordered" evidence="1">
    <location>
        <begin position="280"/>
        <end position="326"/>
    </location>
</feature>
<dbReference type="AlphaFoldDB" id="A0A507BFW2"/>
<comment type="caution">
    <text evidence="2">The sequence shown here is derived from an EMBL/GenBank/DDBJ whole genome shotgun (WGS) entry which is preliminary data.</text>
</comment>
<dbReference type="InParanoid" id="A0A507BFW2"/>
<keyword evidence="3" id="KW-1185">Reference proteome</keyword>
<sequence>MLHPAGTQPRGAVPQAHRRPDVRTAGRINFEPPRQRTAAPRAQEALDLVIEAHVRLQDTILVDGGALQPLHVFRRRRSASTTRPLYERGHELPTTAASSPTRPRTPRKRLRGYRCPFQDQPRGLSPSETQAVTFALCAPYGHSPRFNKVYKEDLKDILGPGSRAWSFPKWEYPSVCERLSALPRQGRCDACPQTPSVSKAAGFPGLPSVARNYVSPLTEADIDEVCLRASNGGDPTVVAARIDEDDQGNLVQVKFDKLNTVTQWFIKQSRVLEANKHGWAPLVQDKPPHPSKPTNPPSFNQGNNLGPGTSPVISATPEASTQKTDEKKSIVFKIAGLDTRLGINMNTPVGRSQARSHPCWPNRSLRVDYHALEGVSDGARPKRALVYAGTTR</sequence>
<evidence type="ECO:0000313" key="3">
    <source>
        <dbReference type="Proteomes" id="UP000319257"/>
    </source>
</evidence>
<dbReference type="GeneID" id="41971631"/>
<organism evidence="2 3">
    <name type="scientific">Thyridium curvatum</name>
    <dbReference type="NCBI Taxonomy" id="1093900"/>
    <lineage>
        <taxon>Eukaryota</taxon>
        <taxon>Fungi</taxon>
        <taxon>Dikarya</taxon>
        <taxon>Ascomycota</taxon>
        <taxon>Pezizomycotina</taxon>
        <taxon>Sordariomycetes</taxon>
        <taxon>Sordariomycetidae</taxon>
        <taxon>Thyridiales</taxon>
        <taxon>Thyridiaceae</taxon>
        <taxon>Thyridium</taxon>
    </lineage>
</organism>
<gene>
    <name evidence="2" type="ORF">E0L32_004184</name>
</gene>